<dbReference type="SUPFAM" id="SSF47413">
    <property type="entry name" value="lambda repressor-like DNA-binding domains"/>
    <property type="match status" value="1"/>
</dbReference>
<keyword evidence="2" id="KW-1185">Reference proteome</keyword>
<dbReference type="Gene3D" id="1.10.260.40">
    <property type="entry name" value="lambda repressor-like DNA-binding domains"/>
    <property type="match status" value="1"/>
</dbReference>
<evidence type="ECO:0000313" key="1">
    <source>
        <dbReference type="EMBL" id="RDB35865.1"/>
    </source>
</evidence>
<accession>A0A369KT29</accession>
<dbReference type="CDD" id="cd00093">
    <property type="entry name" value="HTH_XRE"/>
    <property type="match status" value="1"/>
</dbReference>
<dbReference type="EMBL" id="QOVW01000072">
    <property type="protein sequence ID" value="RDB35865.1"/>
    <property type="molecule type" value="Genomic_DNA"/>
</dbReference>
<dbReference type="AlphaFoldDB" id="A0A369KT29"/>
<comment type="caution">
    <text evidence="1">The sequence shown here is derived from an EMBL/GenBank/DDBJ whole genome shotgun (WGS) entry which is preliminary data.</text>
</comment>
<gene>
    <name evidence="1" type="ORF">DCC88_07795</name>
</gene>
<protein>
    <submittedName>
        <fullName evidence="1">XRE family transcriptional regulator</fullName>
    </submittedName>
</protein>
<proteinExistence type="predicted"/>
<dbReference type="InterPro" id="IPR010982">
    <property type="entry name" value="Lambda_DNA-bd_dom_sf"/>
</dbReference>
<dbReference type="GO" id="GO:0003677">
    <property type="term" value="F:DNA binding"/>
    <property type="evidence" value="ECO:0007669"/>
    <property type="project" value="InterPro"/>
</dbReference>
<name>A0A369KT29_9BACT</name>
<sequence length="108" mass="12545">MKFKSFQDYLKTGVCPQKIKEIEVQMELEYRALKSFQNGLAQALNNYMQQQKLGFNELVIKLDISPEKLSKILKGECNLSLENIVRIAALIKRKPTFSLDFDKDFLNL</sequence>
<evidence type="ECO:0000313" key="2">
    <source>
        <dbReference type="Proteomes" id="UP000253934"/>
    </source>
</evidence>
<reference evidence="1" key="1">
    <citation type="submission" date="2018-04" db="EMBL/GenBank/DDBJ databases">
        <title>Draft genome sequence of the Candidatus Spirobacillus cienkowskii, a pathogen of freshwater Daphnia species, reconstructed from hemolymph metagenomic reads.</title>
        <authorList>
            <person name="Bresciani L."/>
            <person name="Lemos L.N."/>
            <person name="Wale N."/>
            <person name="Lin J.Y."/>
            <person name="Fernandes G.R."/>
            <person name="Duffy M.A."/>
            <person name="Rodrigues J.M."/>
        </authorList>
    </citation>
    <scope>NUCLEOTIDE SEQUENCE [LARGE SCALE GENOMIC DNA]</scope>
    <source>
        <strain evidence="1">Binning01</strain>
    </source>
</reference>
<dbReference type="Proteomes" id="UP000253934">
    <property type="component" value="Unassembled WGS sequence"/>
</dbReference>
<dbReference type="RefSeq" id="WP_338635894.1">
    <property type="nucleotide sequence ID" value="NZ_CP146516.1"/>
</dbReference>
<dbReference type="InterPro" id="IPR001387">
    <property type="entry name" value="Cro/C1-type_HTH"/>
</dbReference>
<organism evidence="1 2">
    <name type="scientific">Spirobacillus cienkowskii</name>
    <dbReference type="NCBI Taxonomy" id="495820"/>
    <lineage>
        <taxon>Bacteria</taxon>
        <taxon>Pseudomonadati</taxon>
        <taxon>Bdellovibrionota</taxon>
        <taxon>Oligoflexia</taxon>
        <taxon>Silvanigrellales</taxon>
        <taxon>Spirobacillus</taxon>
    </lineage>
</organism>